<sequence>MAYSNVPVTDGAQVVQEIASFAATLGWSVVRNDGTNPKTVTLLVPGGIYVSLNGGNDNIYLNGHRGVDTNKAWYDQPDQYLQYDGDGNPTNDTTEKYTLTTSWLRVNPLLSVHLFGGNSPTPYLYAAIEMEPGYYRHIVIGMFEKLGAALGGTFWDVSAVYAASNASHPGYHRAPFLYNDFVSGTEINGGCDGQDSNGNPAWVKFNDYYSLVPQLAGGHWGCELMTFFKCSPIQFNGRTPLITPLVWVDSAGYRPYGTPPAFRYIEMSYFEAGDELVIGSDTWKVFPWARRKVGGRNNTLTSTSDEATDMYGLAYLKD</sequence>
<evidence type="ECO:0000313" key="1">
    <source>
        <dbReference type="EMBL" id="KAE8546143.1"/>
    </source>
</evidence>
<dbReference type="AlphaFoldDB" id="A0A833NBA6"/>
<comment type="caution">
    <text evidence="1">The sequence shown here is derived from an EMBL/GenBank/DDBJ whole genome shotgun (WGS) entry which is preliminary data.</text>
</comment>
<proteinExistence type="predicted"/>
<evidence type="ECO:0000313" key="2">
    <source>
        <dbReference type="Proteomes" id="UP000469950"/>
    </source>
</evidence>
<accession>A0A833NBA6</accession>
<gene>
    <name evidence="1" type="ORF">F6453_1389</name>
</gene>
<organism evidence="1 2">
    <name type="scientific">Marinobacter nauticus</name>
    <name type="common">Marinobacter hydrocarbonoclasticus</name>
    <name type="synonym">Marinobacter aquaeolei</name>
    <dbReference type="NCBI Taxonomy" id="2743"/>
    <lineage>
        <taxon>Bacteria</taxon>
        <taxon>Pseudomonadati</taxon>
        <taxon>Pseudomonadota</taxon>
        <taxon>Gammaproteobacteria</taxon>
        <taxon>Pseudomonadales</taxon>
        <taxon>Marinobacteraceae</taxon>
        <taxon>Marinobacter</taxon>
    </lineage>
</organism>
<reference evidence="1 2" key="1">
    <citation type="submission" date="2019-10" db="EMBL/GenBank/DDBJ databases">
        <title>Draft genome sequence of Marinobacter hydrocarbonoclasticus NCT7M from the microbiome of the marine copepod.</title>
        <authorList>
            <person name="Nuttall R."/>
            <person name="Sharma G."/>
            <person name="Moisander P."/>
        </authorList>
    </citation>
    <scope>NUCLEOTIDE SEQUENCE [LARGE SCALE GENOMIC DNA]</scope>
    <source>
        <strain evidence="1 2">NCT7M</strain>
    </source>
</reference>
<dbReference type="EMBL" id="WBMP01000005">
    <property type="protein sequence ID" value="KAE8546143.1"/>
    <property type="molecule type" value="Genomic_DNA"/>
</dbReference>
<dbReference type="RefSeq" id="WP_153740379.1">
    <property type="nucleotide sequence ID" value="NZ_WBMP01000005.1"/>
</dbReference>
<name>A0A833NBA6_MARNT</name>
<evidence type="ECO:0008006" key="3">
    <source>
        <dbReference type="Google" id="ProtNLM"/>
    </source>
</evidence>
<protein>
    <recommendedName>
        <fullName evidence="3">Virion structural protein</fullName>
    </recommendedName>
</protein>
<dbReference type="Proteomes" id="UP000469950">
    <property type="component" value="Unassembled WGS sequence"/>
</dbReference>